<sequence>MGYGTPDTQAPQRPSREELTAYGASRTGADATEADVNVQGRILYLKSYLLMRAAIGFLGLALPIVLFLGDAFWLSGSVKARGSLSAYYHSGMRDVFVGILFGTAVFLITYKVFEHQLDNVITTIAGIAVLGVALFPTSRPPDSTSPPTPLEIRLGEQHVAIVHYICAGTFIVLLGVMSLFFGIREGKRTRWHDGQRARMSPAFWRRFHLGCAAAIGLALLFIGATQATGWLSDYSLIIGETAAVFAFGSSWLMKGLELNILLIPRVTAAELPGPVVR</sequence>
<name>A0A8J3VVT7_9ACTN</name>
<dbReference type="Proteomes" id="UP000642748">
    <property type="component" value="Unassembled WGS sequence"/>
</dbReference>
<evidence type="ECO:0000256" key="2">
    <source>
        <dbReference type="SAM" id="Phobius"/>
    </source>
</evidence>
<feature type="transmembrane region" description="Helical" evidence="2">
    <location>
        <begin position="95"/>
        <end position="113"/>
    </location>
</feature>
<feature type="transmembrane region" description="Helical" evidence="2">
    <location>
        <begin position="49"/>
        <end position="75"/>
    </location>
</feature>
<keyword evidence="2" id="KW-0812">Transmembrane</keyword>
<keyword evidence="2" id="KW-0472">Membrane</keyword>
<gene>
    <name evidence="3" type="ORF">Raf01_82100</name>
</gene>
<organism evidence="3 4">
    <name type="scientific">Rugosimonospora africana</name>
    <dbReference type="NCBI Taxonomy" id="556532"/>
    <lineage>
        <taxon>Bacteria</taxon>
        <taxon>Bacillati</taxon>
        <taxon>Actinomycetota</taxon>
        <taxon>Actinomycetes</taxon>
        <taxon>Micromonosporales</taxon>
        <taxon>Micromonosporaceae</taxon>
        <taxon>Rugosimonospora</taxon>
    </lineage>
</organism>
<dbReference type="RefSeq" id="WP_203923478.1">
    <property type="nucleotide sequence ID" value="NZ_BONZ01000088.1"/>
</dbReference>
<feature type="transmembrane region" description="Helical" evidence="2">
    <location>
        <begin position="234"/>
        <end position="253"/>
    </location>
</feature>
<protein>
    <recommendedName>
        <fullName evidence="5">DUF998 domain-containing protein</fullName>
    </recommendedName>
</protein>
<feature type="region of interest" description="Disordered" evidence="1">
    <location>
        <begin position="1"/>
        <end position="26"/>
    </location>
</feature>
<reference evidence="3" key="1">
    <citation type="submission" date="2021-01" db="EMBL/GenBank/DDBJ databases">
        <title>Whole genome shotgun sequence of Rugosimonospora africana NBRC 104875.</title>
        <authorList>
            <person name="Komaki H."/>
            <person name="Tamura T."/>
        </authorList>
    </citation>
    <scope>NUCLEOTIDE SEQUENCE</scope>
    <source>
        <strain evidence="3">NBRC 104875</strain>
    </source>
</reference>
<comment type="caution">
    <text evidence="3">The sequence shown here is derived from an EMBL/GenBank/DDBJ whole genome shotgun (WGS) entry which is preliminary data.</text>
</comment>
<keyword evidence="2" id="KW-1133">Transmembrane helix</keyword>
<proteinExistence type="predicted"/>
<feature type="transmembrane region" description="Helical" evidence="2">
    <location>
        <begin position="203"/>
        <end position="222"/>
    </location>
</feature>
<evidence type="ECO:0008006" key="5">
    <source>
        <dbReference type="Google" id="ProtNLM"/>
    </source>
</evidence>
<accession>A0A8J3VVT7</accession>
<dbReference type="AlphaFoldDB" id="A0A8J3VVT7"/>
<evidence type="ECO:0000313" key="3">
    <source>
        <dbReference type="EMBL" id="GIH20038.1"/>
    </source>
</evidence>
<keyword evidence="4" id="KW-1185">Reference proteome</keyword>
<feature type="transmembrane region" description="Helical" evidence="2">
    <location>
        <begin position="120"/>
        <end position="138"/>
    </location>
</feature>
<evidence type="ECO:0000256" key="1">
    <source>
        <dbReference type="SAM" id="MobiDB-lite"/>
    </source>
</evidence>
<evidence type="ECO:0000313" key="4">
    <source>
        <dbReference type="Proteomes" id="UP000642748"/>
    </source>
</evidence>
<feature type="compositionally biased region" description="Polar residues" evidence="1">
    <location>
        <begin position="1"/>
        <end position="12"/>
    </location>
</feature>
<dbReference type="EMBL" id="BONZ01000088">
    <property type="protein sequence ID" value="GIH20038.1"/>
    <property type="molecule type" value="Genomic_DNA"/>
</dbReference>
<feature type="transmembrane region" description="Helical" evidence="2">
    <location>
        <begin position="158"/>
        <end position="183"/>
    </location>
</feature>